<accession>A0A433CYW0</accession>
<protein>
    <submittedName>
        <fullName evidence="3">Uncharacterized protein</fullName>
    </submittedName>
</protein>
<dbReference type="EMBL" id="RBNI01010327">
    <property type="protein sequence ID" value="RUP43782.1"/>
    <property type="molecule type" value="Genomic_DNA"/>
</dbReference>
<gene>
    <name evidence="3" type="ORF">BC936DRAFT_136739</name>
</gene>
<name>A0A433CYW0_9FUNG</name>
<reference evidence="3 4" key="1">
    <citation type="journal article" date="2018" name="New Phytol.">
        <title>Phylogenomics of Endogonaceae and evolution of mycorrhizas within Mucoromycota.</title>
        <authorList>
            <person name="Chang Y."/>
            <person name="Desiro A."/>
            <person name="Na H."/>
            <person name="Sandor L."/>
            <person name="Lipzen A."/>
            <person name="Clum A."/>
            <person name="Barry K."/>
            <person name="Grigoriev I.V."/>
            <person name="Martin F.M."/>
            <person name="Stajich J.E."/>
            <person name="Smith M.E."/>
            <person name="Bonito G."/>
            <person name="Spatafora J.W."/>
        </authorList>
    </citation>
    <scope>NUCLEOTIDE SEQUENCE [LARGE SCALE GENOMIC DNA]</scope>
    <source>
        <strain evidence="3 4">GMNB39</strain>
    </source>
</reference>
<dbReference type="PANTHER" id="PTHR10582:SF2">
    <property type="entry name" value="INACTIVE"/>
    <property type="match status" value="1"/>
</dbReference>
<evidence type="ECO:0000313" key="4">
    <source>
        <dbReference type="Proteomes" id="UP000268093"/>
    </source>
</evidence>
<evidence type="ECO:0000256" key="1">
    <source>
        <dbReference type="ARBA" id="ARBA00022737"/>
    </source>
</evidence>
<proteinExistence type="predicted"/>
<dbReference type="Proteomes" id="UP000268093">
    <property type="component" value="Unassembled WGS sequence"/>
</dbReference>
<comment type="caution">
    <text evidence="3">The sequence shown here is derived from an EMBL/GenBank/DDBJ whole genome shotgun (WGS) entry which is preliminary data.</text>
</comment>
<dbReference type="GO" id="GO:0098703">
    <property type="term" value="P:calcium ion import across plasma membrane"/>
    <property type="evidence" value="ECO:0007669"/>
    <property type="project" value="TreeGrafter"/>
</dbReference>
<dbReference type="OrthoDB" id="2447899at2759"/>
<dbReference type="PANTHER" id="PTHR10582">
    <property type="entry name" value="TRANSIENT RECEPTOR POTENTIAL ION CHANNEL PROTEIN"/>
    <property type="match status" value="1"/>
</dbReference>
<organism evidence="3 4">
    <name type="scientific">Jimgerdemannia flammicorona</name>
    <dbReference type="NCBI Taxonomy" id="994334"/>
    <lineage>
        <taxon>Eukaryota</taxon>
        <taxon>Fungi</taxon>
        <taxon>Fungi incertae sedis</taxon>
        <taxon>Mucoromycota</taxon>
        <taxon>Mucoromycotina</taxon>
        <taxon>Endogonomycetes</taxon>
        <taxon>Endogonales</taxon>
        <taxon>Endogonaceae</taxon>
        <taxon>Jimgerdemannia</taxon>
    </lineage>
</organism>
<evidence type="ECO:0000313" key="3">
    <source>
        <dbReference type="EMBL" id="RUP43782.1"/>
    </source>
</evidence>
<keyword evidence="2" id="KW-0472">Membrane</keyword>
<sequence length="360" mass="41066">MVSVCFSTLHLFTGNLYPGCLLESIPFCQFLVNFLYHSIIAFILYPVAVFYRCLNMKKVDPHIFKKICISVIRELRSSVIPRNVPRQRCIVPLPNLCRYCSGTLLDDWLFPHSAFTEIAATNNSDVLEIPFMKAVIDFKWRKYAGQRFLCLTALQVLNLIFFAIATTPGSADPNDPQIRGLFYAVVVLFAPNDLLPIHLLLVGIQLYRSRGVHSAPNSIVEPPRLYPALIRTADVFRHILPLLETRIFKPVGIFFNIVLNVVHVILPFLWFLLVIIVAFSHALNLLLDPAIPDAVRVPDIVTNHFTPFWISAKCVYLALTQDYSAFSNIDWLKLGFGYLSRDFLAYDRDFAFQPADRIVE</sequence>
<feature type="transmembrane region" description="Helical" evidence="2">
    <location>
        <begin position="253"/>
        <end position="279"/>
    </location>
</feature>
<feature type="transmembrane region" description="Helical" evidence="2">
    <location>
        <begin position="148"/>
        <end position="169"/>
    </location>
</feature>
<dbReference type="GO" id="GO:0005216">
    <property type="term" value="F:monoatomic ion channel activity"/>
    <property type="evidence" value="ECO:0007669"/>
    <property type="project" value="InterPro"/>
</dbReference>
<keyword evidence="1" id="KW-0677">Repeat</keyword>
<keyword evidence="2" id="KW-1133">Transmembrane helix</keyword>
<evidence type="ECO:0000256" key="2">
    <source>
        <dbReference type="SAM" id="Phobius"/>
    </source>
</evidence>
<dbReference type="GO" id="GO:0005886">
    <property type="term" value="C:plasma membrane"/>
    <property type="evidence" value="ECO:0007669"/>
    <property type="project" value="TreeGrafter"/>
</dbReference>
<dbReference type="AlphaFoldDB" id="A0A433CYW0"/>
<keyword evidence="2" id="KW-0812">Transmembrane</keyword>
<dbReference type="InterPro" id="IPR024862">
    <property type="entry name" value="TRPV"/>
</dbReference>
<feature type="transmembrane region" description="Helical" evidence="2">
    <location>
        <begin position="34"/>
        <end position="54"/>
    </location>
</feature>
<keyword evidence="4" id="KW-1185">Reference proteome</keyword>
<feature type="transmembrane region" description="Helical" evidence="2">
    <location>
        <begin position="181"/>
        <end position="204"/>
    </location>
</feature>